<name>A0ACC0WRE3_9STRA</name>
<keyword evidence="2" id="KW-1185">Reference proteome</keyword>
<sequence>MATSGIRGSRSDDHHSGKLSTEGKRMTSIAMRAASGAAASSSLSALSPAFSMVPVSVRRRASAPSHDATTNELHAPNPRKRHWRPRKKKMEAPAAAPASNKRQPAPVQVSSLSVAATEEKTPAKTKPKRRKRQPKKHPAPRACIDCTGVAANVDEMERCLLCTDPIQFYALGECNHVGICSKCSMRMRLLLDDRNCPMCKQPLARVVVSRRAQPYESFQLWDDAAGPASLLDEPSGMIFADCRAHYDDLRRLREFTCRLKRCVARKHSLAQLQEHLRQDHGVEFCELCLTHQSFFIQEHDVFTKSALKRHCINGGRTPAVGRKSTTGKHFHPMCQFCQKRYYGDKELYEHLERDHFKCHLCKVDDEYFRNYLGMRFVVFPNVIEYHAHMSSTHGVYNRVQLNFQVARSGGNPVSGPVSTDVPDRVPDHWNYGVTDQAPSPLNQLEEAFPALPTPSTSASLPVLRPAIVRPLSGHNRNPPVSTRPRPTPPRGQICRNQRLAQALGVTRPGLGSGDIAAFEEEMKTPTYSTELVDWGKANMSYLTVVERRLERIVQEPSCHSVSLRVMSGDERALMHQLALVYGVVSESFGEDPRRRVSFFKSDNAYVPTLTLSAYISTLTRQANAARALTRLKFLPLRSDQVPAEAAQVPPPLVLPANRGWEHIESRSMPSPAIVDAWSDDEAVDDGPDHVGNADSVDILKPNQAGEEKSQAANDEETESAAMKSLTANVATMKVEEEWEQLQVTDHVEGLDVFIRNV</sequence>
<comment type="caution">
    <text evidence="1">The sequence shown here is derived from an EMBL/GenBank/DDBJ whole genome shotgun (WGS) entry which is preliminary data.</text>
</comment>
<proteinExistence type="predicted"/>
<evidence type="ECO:0000313" key="2">
    <source>
        <dbReference type="Proteomes" id="UP001163321"/>
    </source>
</evidence>
<accession>A0ACC0WRE3</accession>
<protein>
    <submittedName>
        <fullName evidence="1">Uncharacterized protein</fullName>
    </submittedName>
</protein>
<dbReference type="Proteomes" id="UP001163321">
    <property type="component" value="Chromosome 1"/>
</dbReference>
<reference evidence="1 2" key="1">
    <citation type="journal article" date="2022" name="bioRxiv">
        <title>The genome of the oomycete Peronosclerospora sorghi, a cosmopolitan pathogen of maize and sorghum, is inflated with dispersed pseudogenes.</title>
        <authorList>
            <person name="Fletcher K."/>
            <person name="Martin F."/>
            <person name="Isakeit T."/>
            <person name="Cavanaugh K."/>
            <person name="Magill C."/>
            <person name="Michelmore R."/>
        </authorList>
    </citation>
    <scope>NUCLEOTIDE SEQUENCE [LARGE SCALE GENOMIC DNA]</scope>
    <source>
        <strain evidence="1">P6</strain>
    </source>
</reference>
<dbReference type="EMBL" id="CM047580">
    <property type="protein sequence ID" value="KAI9921429.1"/>
    <property type="molecule type" value="Genomic_DNA"/>
</dbReference>
<organism evidence="1 2">
    <name type="scientific">Peronosclerospora sorghi</name>
    <dbReference type="NCBI Taxonomy" id="230839"/>
    <lineage>
        <taxon>Eukaryota</taxon>
        <taxon>Sar</taxon>
        <taxon>Stramenopiles</taxon>
        <taxon>Oomycota</taxon>
        <taxon>Peronosporomycetes</taxon>
        <taxon>Peronosporales</taxon>
        <taxon>Peronosporaceae</taxon>
        <taxon>Peronosclerospora</taxon>
    </lineage>
</organism>
<gene>
    <name evidence="1" type="ORF">PsorP6_000844</name>
</gene>
<evidence type="ECO:0000313" key="1">
    <source>
        <dbReference type="EMBL" id="KAI9921429.1"/>
    </source>
</evidence>